<feature type="region of interest" description="Disordered" evidence="1">
    <location>
        <begin position="1"/>
        <end position="118"/>
    </location>
</feature>
<dbReference type="AlphaFoldDB" id="Q2IFX6"/>
<organism evidence="2 3">
    <name type="scientific">Anaeromyxobacter dehalogenans (strain 2CP-C)</name>
    <dbReference type="NCBI Taxonomy" id="290397"/>
    <lineage>
        <taxon>Bacteria</taxon>
        <taxon>Pseudomonadati</taxon>
        <taxon>Myxococcota</taxon>
        <taxon>Myxococcia</taxon>
        <taxon>Myxococcales</taxon>
        <taxon>Cystobacterineae</taxon>
        <taxon>Anaeromyxobacteraceae</taxon>
        <taxon>Anaeromyxobacter</taxon>
    </lineage>
</organism>
<dbReference type="KEGG" id="ade:Adeh_3714"/>
<reference evidence="2" key="1">
    <citation type="submission" date="2006-01" db="EMBL/GenBank/DDBJ databases">
        <title>Complete sequence of Anaeromyxobacter dehalogenans 2CP-C.</title>
        <authorList>
            <consortium name="US DOE Joint Genome Institute"/>
            <person name="Copeland A."/>
            <person name="Lucas S."/>
            <person name="Lapidus A."/>
            <person name="Barry K."/>
            <person name="Detter J.C."/>
            <person name="Glavina T."/>
            <person name="Hammon N."/>
            <person name="Israni S."/>
            <person name="Pitluck S."/>
            <person name="Brettin T."/>
            <person name="Bruce D."/>
            <person name="Han C."/>
            <person name="Tapia R."/>
            <person name="Gilna P."/>
            <person name="Kiss H."/>
            <person name="Schmutz J."/>
            <person name="Larimer F."/>
            <person name="Land M."/>
            <person name="Kyrpides N."/>
            <person name="Anderson I."/>
            <person name="Sanford R.A."/>
            <person name="Ritalahti K.M."/>
            <person name="Thomas H.S."/>
            <person name="Kirby J.R."/>
            <person name="Zhulin I.B."/>
            <person name="Loeffler F.E."/>
            <person name="Richardson P."/>
        </authorList>
    </citation>
    <scope>NUCLEOTIDE SEQUENCE</scope>
    <source>
        <strain evidence="2">2CP-C</strain>
    </source>
</reference>
<evidence type="ECO:0000256" key="1">
    <source>
        <dbReference type="SAM" id="MobiDB-lite"/>
    </source>
</evidence>
<protein>
    <submittedName>
        <fullName evidence="2">Uncharacterized protein</fullName>
    </submittedName>
</protein>
<sequence>MAAGAAARTRRCRGAPRGASAAGCAAWGMAENEWTDEAADRAREAAERRETGGASVPAGGAKGPGDLRVPGERREPDDVPPRRAGVVPAPEREEAPELLGEQSDYPSSRPDPDRDPGS</sequence>
<accession>Q2IFX6</accession>
<evidence type="ECO:0000313" key="3">
    <source>
        <dbReference type="Proteomes" id="UP000001935"/>
    </source>
</evidence>
<proteinExistence type="predicted"/>
<gene>
    <name evidence="2" type="ordered locus">Adeh_3714</name>
</gene>
<dbReference type="Proteomes" id="UP000001935">
    <property type="component" value="Chromosome"/>
</dbReference>
<feature type="compositionally biased region" description="Low complexity" evidence="1">
    <location>
        <begin position="15"/>
        <end position="30"/>
    </location>
</feature>
<name>Q2IFX6_ANADE</name>
<feature type="compositionally biased region" description="Low complexity" evidence="1">
    <location>
        <begin position="97"/>
        <end position="108"/>
    </location>
</feature>
<dbReference type="EMBL" id="CP000251">
    <property type="protein sequence ID" value="ABC83480.1"/>
    <property type="molecule type" value="Genomic_DNA"/>
</dbReference>
<evidence type="ECO:0000313" key="2">
    <source>
        <dbReference type="EMBL" id="ABC83480.1"/>
    </source>
</evidence>
<feature type="compositionally biased region" description="Basic and acidic residues" evidence="1">
    <location>
        <begin position="38"/>
        <end position="51"/>
    </location>
</feature>
<dbReference type="HOGENOM" id="CLU_167352_0_0_7"/>
<feature type="compositionally biased region" description="Basic and acidic residues" evidence="1">
    <location>
        <begin position="69"/>
        <end position="81"/>
    </location>
</feature>